<evidence type="ECO:0000256" key="2">
    <source>
        <dbReference type="ARBA" id="ARBA00022553"/>
    </source>
</evidence>
<reference evidence="5" key="3">
    <citation type="submission" date="2020-12" db="UniProtKB">
        <authorList>
            <consortium name="EnsemblPlants"/>
        </authorList>
    </citation>
    <scope>IDENTIFICATION</scope>
</reference>
<dbReference type="GO" id="GO:0000035">
    <property type="term" value="F:acyl binding"/>
    <property type="evidence" value="ECO:0000318"/>
    <property type="project" value="GO_Central"/>
</dbReference>
<dbReference type="PROSITE" id="PS00012">
    <property type="entry name" value="PHOSPHOPANTETHEINE"/>
    <property type="match status" value="1"/>
</dbReference>
<organism evidence="4">
    <name type="scientific">Physcomitrium patens</name>
    <name type="common">Spreading-leaved earth moss</name>
    <name type="synonym">Physcomitrella patens</name>
    <dbReference type="NCBI Taxonomy" id="3218"/>
    <lineage>
        <taxon>Eukaryota</taxon>
        <taxon>Viridiplantae</taxon>
        <taxon>Streptophyta</taxon>
        <taxon>Embryophyta</taxon>
        <taxon>Bryophyta</taxon>
        <taxon>Bryophytina</taxon>
        <taxon>Bryopsida</taxon>
        <taxon>Funariidae</taxon>
        <taxon>Funariales</taxon>
        <taxon>Funariaceae</taxon>
        <taxon>Physcomitrium</taxon>
    </lineage>
</organism>
<keyword evidence="6" id="KW-1185">Reference proteome</keyword>
<proteinExistence type="predicted"/>
<evidence type="ECO:0000313" key="6">
    <source>
        <dbReference type="Proteomes" id="UP000006727"/>
    </source>
</evidence>
<accession>A0A2K1K798</accession>
<protein>
    <recommendedName>
        <fullName evidence="3">Carrier domain-containing protein</fullName>
    </recommendedName>
</protein>
<sequence length="53" mass="5901">MYDLGLDSLDSALIVMAFERLEFGIEIPDAVADKKCFCPLPTTSSTLPPQRRK</sequence>
<dbReference type="InParanoid" id="A0A2K1K798"/>
<dbReference type="InterPro" id="IPR006162">
    <property type="entry name" value="Ppantetheine_attach_site"/>
</dbReference>
<evidence type="ECO:0000259" key="3">
    <source>
        <dbReference type="PROSITE" id="PS50075"/>
    </source>
</evidence>
<dbReference type="SUPFAM" id="SSF47336">
    <property type="entry name" value="ACP-like"/>
    <property type="match status" value="1"/>
</dbReference>
<dbReference type="PROSITE" id="PS50075">
    <property type="entry name" value="CARRIER"/>
    <property type="match status" value="1"/>
</dbReference>
<gene>
    <name evidence="4" type="ORF">PHYPA_011544</name>
</gene>
<keyword evidence="1" id="KW-0596">Phosphopantetheine</keyword>
<dbReference type="GO" id="GO:0000036">
    <property type="term" value="F:acyl carrier activity"/>
    <property type="evidence" value="ECO:0000318"/>
    <property type="project" value="GO_Central"/>
</dbReference>
<evidence type="ECO:0000313" key="5">
    <source>
        <dbReference type="EnsemblPlants" id="PAC:32965042.CDS.1"/>
    </source>
</evidence>
<keyword evidence="2" id="KW-0597">Phosphoprotein</keyword>
<name>A0A2K1K798_PHYPA</name>
<reference evidence="4 6" key="1">
    <citation type="journal article" date="2008" name="Science">
        <title>The Physcomitrella genome reveals evolutionary insights into the conquest of land by plants.</title>
        <authorList>
            <person name="Rensing S."/>
            <person name="Lang D."/>
            <person name="Zimmer A."/>
            <person name="Terry A."/>
            <person name="Salamov A."/>
            <person name="Shapiro H."/>
            <person name="Nishiyama T."/>
            <person name="Perroud P.-F."/>
            <person name="Lindquist E."/>
            <person name="Kamisugi Y."/>
            <person name="Tanahashi T."/>
            <person name="Sakakibara K."/>
            <person name="Fujita T."/>
            <person name="Oishi K."/>
            <person name="Shin-I T."/>
            <person name="Kuroki Y."/>
            <person name="Toyoda A."/>
            <person name="Suzuki Y."/>
            <person name="Hashimoto A."/>
            <person name="Yamaguchi K."/>
            <person name="Sugano A."/>
            <person name="Kohara Y."/>
            <person name="Fujiyama A."/>
            <person name="Anterola A."/>
            <person name="Aoki S."/>
            <person name="Ashton N."/>
            <person name="Barbazuk W.B."/>
            <person name="Barker E."/>
            <person name="Bennetzen J."/>
            <person name="Bezanilla M."/>
            <person name="Blankenship R."/>
            <person name="Cho S.H."/>
            <person name="Dutcher S."/>
            <person name="Estelle M."/>
            <person name="Fawcett J.A."/>
            <person name="Gundlach H."/>
            <person name="Hanada K."/>
            <person name="Heyl A."/>
            <person name="Hicks K.A."/>
            <person name="Hugh J."/>
            <person name="Lohr M."/>
            <person name="Mayer K."/>
            <person name="Melkozernov A."/>
            <person name="Murata T."/>
            <person name="Nelson D."/>
            <person name="Pils B."/>
            <person name="Prigge M."/>
            <person name="Reiss B."/>
            <person name="Renner T."/>
            <person name="Rombauts S."/>
            <person name="Rushton P."/>
            <person name="Sanderfoot A."/>
            <person name="Schween G."/>
            <person name="Shiu S.-H."/>
            <person name="Stueber K."/>
            <person name="Theodoulou F.L."/>
            <person name="Tu H."/>
            <person name="Van de Peer Y."/>
            <person name="Verrier P.J."/>
            <person name="Waters E."/>
            <person name="Wood A."/>
            <person name="Yang L."/>
            <person name="Cove D."/>
            <person name="Cuming A."/>
            <person name="Hasebe M."/>
            <person name="Lucas S."/>
            <person name="Mishler D.B."/>
            <person name="Reski R."/>
            <person name="Grigoriev I."/>
            <person name="Quatrano R.S."/>
            <person name="Boore J.L."/>
        </authorList>
    </citation>
    <scope>NUCLEOTIDE SEQUENCE [LARGE SCALE GENOMIC DNA]</scope>
    <source>
        <strain evidence="5 6">cv. Gransden 2004</strain>
    </source>
</reference>
<dbReference type="EnsemblPlants" id="Pp3c8_14740V3.1">
    <property type="protein sequence ID" value="PAC:32965042.CDS.1"/>
    <property type="gene ID" value="Pp3c8_14740"/>
</dbReference>
<reference evidence="4 6" key="2">
    <citation type="journal article" date="2018" name="Plant J.">
        <title>The Physcomitrella patens chromosome-scale assembly reveals moss genome structure and evolution.</title>
        <authorList>
            <person name="Lang D."/>
            <person name="Ullrich K.K."/>
            <person name="Murat F."/>
            <person name="Fuchs J."/>
            <person name="Jenkins J."/>
            <person name="Haas F.B."/>
            <person name="Piednoel M."/>
            <person name="Gundlach H."/>
            <person name="Van Bel M."/>
            <person name="Meyberg R."/>
            <person name="Vives C."/>
            <person name="Morata J."/>
            <person name="Symeonidi A."/>
            <person name="Hiss M."/>
            <person name="Muchero W."/>
            <person name="Kamisugi Y."/>
            <person name="Saleh O."/>
            <person name="Blanc G."/>
            <person name="Decker E.L."/>
            <person name="van Gessel N."/>
            <person name="Grimwood J."/>
            <person name="Hayes R.D."/>
            <person name="Graham S.W."/>
            <person name="Gunter L.E."/>
            <person name="McDaniel S.F."/>
            <person name="Hoernstein S.N.W."/>
            <person name="Larsson A."/>
            <person name="Li F.W."/>
            <person name="Perroud P.F."/>
            <person name="Phillips J."/>
            <person name="Ranjan P."/>
            <person name="Rokshar D.S."/>
            <person name="Rothfels C.J."/>
            <person name="Schneider L."/>
            <person name="Shu S."/>
            <person name="Stevenson D.W."/>
            <person name="Thummler F."/>
            <person name="Tillich M."/>
            <person name="Villarreal Aguilar J.C."/>
            <person name="Widiez T."/>
            <person name="Wong G.K."/>
            <person name="Wymore A."/>
            <person name="Zhang Y."/>
            <person name="Zimmer A.D."/>
            <person name="Quatrano R.S."/>
            <person name="Mayer K.F.X."/>
            <person name="Goodstein D."/>
            <person name="Casacuberta J.M."/>
            <person name="Vandepoele K."/>
            <person name="Reski R."/>
            <person name="Cuming A.C."/>
            <person name="Tuskan G.A."/>
            <person name="Maumus F."/>
            <person name="Salse J."/>
            <person name="Schmutz J."/>
            <person name="Rensing S.A."/>
        </authorList>
    </citation>
    <scope>NUCLEOTIDE SEQUENCE [LARGE SCALE GENOMIC DNA]</scope>
    <source>
        <strain evidence="5 6">cv. Gransden 2004</strain>
    </source>
</reference>
<dbReference type="Gene3D" id="1.10.1200.10">
    <property type="entry name" value="ACP-like"/>
    <property type="match status" value="1"/>
</dbReference>
<dbReference type="GO" id="GO:0005739">
    <property type="term" value="C:mitochondrion"/>
    <property type="evidence" value="ECO:0000318"/>
    <property type="project" value="GO_Central"/>
</dbReference>
<dbReference type="PaxDb" id="3218-PP1S184_19V6.1"/>
<dbReference type="EnsemblPlants" id="Pp3c8_14740V3.2">
    <property type="protein sequence ID" value="PAC:32965043.CDS.1"/>
    <property type="gene ID" value="Pp3c8_14740"/>
</dbReference>
<dbReference type="InterPro" id="IPR036736">
    <property type="entry name" value="ACP-like_sf"/>
</dbReference>
<dbReference type="AlphaFoldDB" id="A0A2K1K798"/>
<dbReference type="EMBL" id="ABEU02000008">
    <property type="protein sequence ID" value="PNR49648.1"/>
    <property type="molecule type" value="Genomic_DNA"/>
</dbReference>
<dbReference type="Proteomes" id="UP000006727">
    <property type="component" value="Chromosome 8"/>
</dbReference>
<evidence type="ECO:0000256" key="1">
    <source>
        <dbReference type="ARBA" id="ARBA00022450"/>
    </source>
</evidence>
<evidence type="ECO:0000313" key="4">
    <source>
        <dbReference type="EMBL" id="PNR49648.1"/>
    </source>
</evidence>
<dbReference type="Gramene" id="Pp3c8_14740V3.2">
    <property type="protein sequence ID" value="PAC:32965043.CDS.1"/>
    <property type="gene ID" value="Pp3c8_14740"/>
</dbReference>
<feature type="domain" description="Carrier" evidence="3">
    <location>
        <begin position="1"/>
        <end position="53"/>
    </location>
</feature>
<dbReference type="Gramene" id="Pp3c8_14740V3.1">
    <property type="protein sequence ID" value="PAC:32965042.CDS.1"/>
    <property type="gene ID" value="Pp3c8_14740"/>
</dbReference>
<dbReference type="InterPro" id="IPR009081">
    <property type="entry name" value="PP-bd_ACP"/>
</dbReference>